<keyword evidence="3" id="KW-1185">Reference proteome</keyword>
<name>A0A9Q3GVD4_9BASI</name>
<evidence type="ECO:0000313" key="3">
    <source>
        <dbReference type="Proteomes" id="UP000765509"/>
    </source>
</evidence>
<protein>
    <submittedName>
        <fullName evidence="2">Uncharacterized protein</fullName>
    </submittedName>
</protein>
<feature type="region of interest" description="Disordered" evidence="1">
    <location>
        <begin position="66"/>
        <end position="131"/>
    </location>
</feature>
<gene>
    <name evidence="2" type="ORF">O181_020099</name>
</gene>
<dbReference type="EMBL" id="AVOT02005951">
    <property type="protein sequence ID" value="MBW0480384.1"/>
    <property type="molecule type" value="Genomic_DNA"/>
</dbReference>
<reference evidence="2" key="1">
    <citation type="submission" date="2021-03" db="EMBL/GenBank/DDBJ databases">
        <title>Draft genome sequence of rust myrtle Austropuccinia psidii MF-1, a brazilian biotype.</title>
        <authorList>
            <person name="Quecine M.C."/>
            <person name="Pachon D.M.R."/>
            <person name="Bonatelli M.L."/>
            <person name="Correr F.H."/>
            <person name="Franceschini L.M."/>
            <person name="Leite T.F."/>
            <person name="Margarido G.R.A."/>
            <person name="Almeida C.A."/>
            <person name="Ferrarezi J.A."/>
            <person name="Labate C.A."/>
        </authorList>
    </citation>
    <scope>NUCLEOTIDE SEQUENCE</scope>
    <source>
        <strain evidence="2">MF-1</strain>
    </source>
</reference>
<proteinExistence type="predicted"/>
<evidence type="ECO:0000313" key="2">
    <source>
        <dbReference type="EMBL" id="MBW0480384.1"/>
    </source>
</evidence>
<comment type="caution">
    <text evidence="2">The sequence shown here is derived from an EMBL/GenBank/DDBJ whole genome shotgun (WGS) entry which is preliminary data.</text>
</comment>
<accession>A0A9Q3GVD4</accession>
<evidence type="ECO:0000256" key="1">
    <source>
        <dbReference type="SAM" id="MobiDB-lite"/>
    </source>
</evidence>
<organism evidence="2 3">
    <name type="scientific">Austropuccinia psidii MF-1</name>
    <dbReference type="NCBI Taxonomy" id="1389203"/>
    <lineage>
        <taxon>Eukaryota</taxon>
        <taxon>Fungi</taxon>
        <taxon>Dikarya</taxon>
        <taxon>Basidiomycota</taxon>
        <taxon>Pucciniomycotina</taxon>
        <taxon>Pucciniomycetes</taxon>
        <taxon>Pucciniales</taxon>
        <taxon>Sphaerophragmiaceae</taxon>
        <taxon>Austropuccinia</taxon>
    </lineage>
</organism>
<dbReference type="AlphaFoldDB" id="A0A9Q3GVD4"/>
<sequence>MAAKQELEILPSLWLGTMNSYLQMKNSMGPEKTEDLLSGWKPMSFKGKVQEIKGWLKNQSIFSEDQMKKLDQGKKNSPGEAAQASTSKNPPQKVLNKDKKAPKSNQNGKKGKVQVEQALPTELHNSREKKQKWTMCSIWSELLLNSKTRRRKE</sequence>
<dbReference type="Proteomes" id="UP000765509">
    <property type="component" value="Unassembled WGS sequence"/>
</dbReference>